<name>A0ABW8U8I9_9GAMM</name>
<reference evidence="1 2" key="1">
    <citation type="submission" date="2024-11" db="EMBL/GenBank/DDBJ databases">
        <title>First Report of Moraxella oculi in Brazil in an Infectious Bovine Keratoconjunctivitis Outbreak.</title>
        <authorList>
            <person name="Carvalho C.V."/>
            <person name="Domingues R."/>
            <person name="Coutinho C."/>
            <person name="Honorio N.T.B.S."/>
            <person name="Faza D.R.L.R."/>
            <person name="Carvalho W.A."/>
            <person name="Machado A.B.F."/>
            <person name="Martins M.F."/>
            <person name="Gaspar E.B."/>
        </authorList>
    </citation>
    <scope>NUCLEOTIDE SEQUENCE [LARGE SCALE GENOMIC DNA]</scope>
    <source>
        <strain evidence="1 2">2117LE</strain>
    </source>
</reference>
<organism evidence="1 2">
    <name type="scientific">Moraxella oculi</name>
    <dbReference type="NCBI Taxonomy" id="2940516"/>
    <lineage>
        <taxon>Bacteria</taxon>
        <taxon>Pseudomonadati</taxon>
        <taxon>Pseudomonadota</taxon>
        <taxon>Gammaproteobacteria</taxon>
        <taxon>Moraxellales</taxon>
        <taxon>Moraxellaceae</taxon>
        <taxon>Moraxella</taxon>
    </lineage>
</organism>
<accession>A0ABW8U8I9</accession>
<gene>
    <name evidence="1" type="ORF">ACJHVH_09305</name>
</gene>
<sequence length="127" mass="15144">MRYDHLINYHDLIDASYGGHIGYLYDNIRQNIENLHNLKTDKSFVIDILLDVVKYVLNKDIIELHFMADIRDKTVDELNSTNIDEKLKYIKESILENINEHGDILYDLDGLWWDVYAPFYVIWHSLN</sequence>
<evidence type="ECO:0000313" key="2">
    <source>
        <dbReference type="Proteomes" id="UP001624684"/>
    </source>
</evidence>
<dbReference type="Proteomes" id="UP001624684">
    <property type="component" value="Unassembled WGS sequence"/>
</dbReference>
<evidence type="ECO:0000313" key="1">
    <source>
        <dbReference type="EMBL" id="MFL1733165.1"/>
    </source>
</evidence>
<dbReference type="RefSeq" id="WP_249102370.1">
    <property type="nucleotide sequence ID" value="NZ_JAMBAQ010000036.1"/>
</dbReference>
<keyword evidence="2" id="KW-1185">Reference proteome</keyword>
<dbReference type="Gene3D" id="1.10.3510.10">
    <property type="entry name" value="NMB0513-like"/>
    <property type="match status" value="1"/>
</dbReference>
<comment type="caution">
    <text evidence="1">The sequence shown here is derived from an EMBL/GenBank/DDBJ whole genome shotgun (WGS) entry which is preliminary data.</text>
</comment>
<dbReference type="EMBL" id="JBJJXE010000042">
    <property type="protein sequence ID" value="MFL1733165.1"/>
    <property type="molecule type" value="Genomic_DNA"/>
</dbReference>
<proteinExistence type="predicted"/>
<dbReference type="InterPro" id="IPR023138">
    <property type="entry name" value="NMB0513-like_sf"/>
</dbReference>
<dbReference type="SUPFAM" id="SSF160472">
    <property type="entry name" value="NMB0513-like"/>
    <property type="match status" value="1"/>
</dbReference>
<protein>
    <submittedName>
        <fullName evidence="1">Uncharacterized protein</fullName>
    </submittedName>
</protein>